<dbReference type="GeneID" id="63805176"/>
<dbReference type="AlphaFoldDB" id="A0A1Y1VZL5"/>
<keyword evidence="2" id="KW-1185">Reference proteome</keyword>
<evidence type="ECO:0000313" key="1">
    <source>
        <dbReference type="EMBL" id="ORX66465.1"/>
    </source>
</evidence>
<organism evidence="1 2">
    <name type="scientific">Linderina pennispora</name>
    <dbReference type="NCBI Taxonomy" id="61395"/>
    <lineage>
        <taxon>Eukaryota</taxon>
        <taxon>Fungi</taxon>
        <taxon>Fungi incertae sedis</taxon>
        <taxon>Zoopagomycota</taxon>
        <taxon>Kickxellomycotina</taxon>
        <taxon>Kickxellomycetes</taxon>
        <taxon>Kickxellales</taxon>
        <taxon>Kickxellaceae</taxon>
        <taxon>Linderina</taxon>
    </lineage>
</organism>
<dbReference type="RefSeq" id="XP_040740453.1">
    <property type="nucleotide sequence ID" value="XM_040888528.1"/>
</dbReference>
<gene>
    <name evidence="1" type="ORF">DL89DRAFT_270010</name>
</gene>
<evidence type="ECO:0000313" key="2">
    <source>
        <dbReference type="Proteomes" id="UP000193922"/>
    </source>
</evidence>
<feature type="non-terminal residue" evidence="1">
    <location>
        <position position="60"/>
    </location>
</feature>
<comment type="caution">
    <text evidence="1">The sequence shown here is derived from an EMBL/GenBank/DDBJ whole genome shotgun (WGS) entry which is preliminary data.</text>
</comment>
<dbReference type="EMBL" id="MCFD01000015">
    <property type="protein sequence ID" value="ORX66465.1"/>
    <property type="molecule type" value="Genomic_DNA"/>
</dbReference>
<sequence>MFWTCPCRFLVAVRSLLSLAFVFTLTRKSVLVDMWCLNRSGFPCSYTHPRKYCPVLSGAG</sequence>
<protein>
    <submittedName>
        <fullName evidence="1">Uncharacterized protein</fullName>
    </submittedName>
</protein>
<accession>A0A1Y1VZL5</accession>
<name>A0A1Y1VZL5_9FUNG</name>
<reference evidence="1 2" key="1">
    <citation type="submission" date="2016-07" db="EMBL/GenBank/DDBJ databases">
        <title>Pervasive Adenine N6-methylation of Active Genes in Fungi.</title>
        <authorList>
            <consortium name="DOE Joint Genome Institute"/>
            <person name="Mondo S.J."/>
            <person name="Dannebaum R.O."/>
            <person name="Kuo R.C."/>
            <person name="Labutti K."/>
            <person name="Haridas S."/>
            <person name="Kuo A."/>
            <person name="Salamov A."/>
            <person name="Ahrendt S.R."/>
            <person name="Lipzen A."/>
            <person name="Sullivan W."/>
            <person name="Andreopoulos W.B."/>
            <person name="Clum A."/>
            <person name="Lindquist E."/>
            <person name="Daum C."/>
            <person name="Ramamoorthy G.K."/>
            <person name="Gryganskyi A."/>
            <person name="Culley D."/>
            <person name="Magnuson J.K."/>
            <person name="James T.Y."/>
            <person name="O'Malley M.A."/>
            <person name="Stajich J.E."/>
            <person name="Spatafora J.W."/>
            <person name="Visel A."/>
            <person name="Grigoriev I.V."/>
        </authorList>
    </citation>
    <scope>NUCLEOTIDE SEQUENCE [LARGE SCALE GENOMIC DNA]</scope>
    <source>
        <strain evidence="1 2">ATCC 12442</strain>
    </source>
</reference>
<dbReference type="Proteomes" id="UP000193922">
    <property type="component" value="Unassembled WGS sequence"/>
</dbReference>
<proteinExistence type="predicted"/>